<feature type="compositionally biased region" description="Low complexity" evidence="1">
    <location>
        <begin position="9"/>
        <end position="27"/>
    </location>
</feature>
<comment type="caution">
    <text evidence="2">The sequence shown here is derived from an EMBL/GenBank/DDBJ whole genome shotgun (WGS) entry which is preliminary data.</text>
</comment>
<gene>
    <name evidence="2" type="ORF">MAGR_53540</name>
</gene>
<name>A0A7I9W899_MYCAG</name>
<protein>
    <submittedName>
        <fullName evidence="2">Lipoprotein</fullName>
    </submittedName>
</protein>
<organism evidence="2 3">
    <name type="scientific">Mycolicibacterium agri</name>
    <name type="common">Mycobacterium agri</name>
    <dbReference type="NCBI Taxonomy" id="36811"/>
    <lineage>
        <taxon>Bacteria</taxon>
        <taxon>Bacillati</taxon>
        <taxon>Actinomycetota</taxon>
        <taxon>Actinomycetes</taxon>
        <taxon>Mycobacteriales</taxon>
        <taxon>Mycobacteriaceae</taxon>
        <taxon>Mycolicibacterium</taxon>
    </lineage>
</organism>
<evidence type="ECO:0000256" key="1">
    <source>
        <dbReference type="SAM" id="MobiDB-lite"/>
    </source>
</evidence>
<evidence type="ECO:0000313" key="2">
    <source>
        <dbReference type="EMBL" id="GFG53913.1"/>
    </source>
</evidence>
<feature type="region of interest" description="Disordered" evidence="1">
    <location>
        <begin position="142"/>
        <end position="162"/>
    </location>
</feature>
<feature type="compositionally biased region" description="Acidic residues" evidence="1">
    <location>
        <begin position="242"/>
        <end position="271"/>
    </location>
</feature>
<feature type="compositionally biased region" description="Pro residues" evidence="1">
    <location>
        <begin position="227"/>
        <end position="240"/>
    </location>
</feature>
<dbReference type="AlphaFoldDB" id="A0A7I9W899"/>
<accession>A0A7I9W899</accession>
<dbReference type="Proteomes" id="UP000465302">
    <property type="component" value="Unassembled WGS sequence"/>
</dbReference>
<sequence length="271" mass="26836">MLLVAGCGSDSETTASSPSSPPSTSASIVKTANQQYCAHNSDPACPKGSYVGPFVSVQRGGGHWDASGKPVNGGPVGADGSTGNNLTQEYCARNQDPACPAGSYVGPDAIRNPDGSNTYVVCEGTICTNPNHGAGDPPGTWGPDGQPINGGPMGADGSTGNNLTHEYCARNQDPACPAGTYVGPNAMRSPDGSNTYVPCEGTICTNPNHGAGPDPNGPSGGGVSVAPPAPPAEEAPPADAPPADDDGTDDDGGTDDDSDGQDAPETDVDSP</sequence>
<feature type="region of interest" description="Disordered" evidence="1">
    <location>
        <begin position="1"/>
        <end position="29"/>
    </location>
</feature>
<feature type="region of interest" description="Disordered" evidence="1">
    <location>
        <begin position="208"/>
        <end position="271"/>
    </location>
</feature>
<proteinExistence type="predicted"/>
<dbReference type="EMBL" id="BLKS01000001">
    <property type="protein sequence ID" value="GFG53913.1"/>
    <property type="molecule type" value="Genomic_DNA"/>
</dbReference>
<reference evidence="2 3" key="1">
    <citation type="journal article" date="2019" name="Emerg. Microbes Infect.">
        <title>Comprehensive subspecies identification of 175 nontuberculous mycobacteria species based on 7547 genomic profiles.</title>
        <authorList>
            <person name="Matsumoto Y."/>
            <person name="Kinjo T."/>
            <person name="Motooka D."/>
            <person name="Nabeya D."/>
            <person name="Jung N."/>
            <person name="Uechi K."/>
            <person name="Horii T."/>
            <person name="Iida T."/>
            <person name="Fujita J."/>
            <person name="Nakamura S."/>
        </authorList>
    </citation>
    <scope>NUCLEOTIDE SEQUENCE [LARGE SCALE GENOMIC DNA]</scope>
    <source>
        <strain evidence="2 3">JCM 6377</strain>
    </source>
</reference>
<evidence type="ECO:0000313" key="3">
    <source>
        <dbReference type="Proteomes" id="UP000465302"/>
    </source>
</evidence>
<keyword evidence="2" id="KW-0449">Lipoprotein</keyword>